<sequence length="216" mass="25075">MVERLWTWMKAANPEFGRADSKLQMAKRSMMGGQPKQIYQDMLTYNTIRGLRSKKFDVRSKGALHVFSTDFRDIALRRLHKKMPGPKLMIHDLQDLEQYEFYEGAAMHRLLRTVLGAKEVAILAMLATRQLEGEPLRIARMVQRVQFDSWYNHKIRPKTVKQAFEKGWEIRSTSSPGKAKSGPAQPGDSTYANDIARAFQKRCAELGQQRYHFFEH</sequence>
<feature type="region of interest" description="Disordered" evidence="1">
    <location>
        <begin position="171"/>
        <end position="191"/>
    </location>
</feature>
<dbReference type="AlphaFoldDB" id="A0AAV0UX85"/>
<organism evidence="2 3">
    <name type="scientific">Hyaloperonospora brassicae</name>
    <name type="common">Brassica downy mildew</name>
    <name type="synonym">Peronospora brassicae</name>
    <dbReference type="NCBI Taxonomy" id="162125"/>
    <lineage>
        <taxon>Eukaryota</taxon>
        <taxon>Sar</taxon>
        <taxon>Stramenopiles</taxon>
        <taxon>Oomycota</taxon>
        <taxon>Peronosporomycetes</taxon>
        <taxon>Peronosporales</taxon>
        <taxon>Peronosporaceae</taxon>
        <taxon>Hyaloperonospora</taxon>
    </lineage>
</organism>
<evidence type="ECO:0000313" key="3">
    <source>
        <dbReference type="Proteomes" id="UP001162031"/>
    </source>
</evidence>
<evidence type="ECO:0008006" key="4">
    <source>
        <dbReference type="Google" id="ProtNLM"/>
    </source>
</evidence>
<gene>
    <name evidence="2" type="ORF">HBR001_LOCUS8517</name>
</gene>
<comment type="caution">
    <text evidence="2">The sequence shown here is derived from an EMBL/GenBank/DDBJ whole genome shotgun (WGS) entry which is preliminary data.</text>
</comment>
<protein>
    <recommendedName>
        <fullName evidence="4">RxLR effector candidate protein</fullName>
    </recommendedName>
</protein>
<dbReference type="Proteomes" id="UP001162031">
    <property type="component" value="Unassembled WGS sequence"/>
</dbReference>
<evidence type="ECO:0000313" key="2">
    <source>
        <dbReference type="EMBL" id="CAI5741506.1"/>
    </source>
</evidence>
<proteinExistence type="predicted"/>
<accession>A0AAV0UX85</accession>
<name>A0AAV0UX85_HYABA</name>
<dbReference type="EMBL" id="CANTFL010001450">
    <property type="protein sequence ID" value="CAI5741506.1"/>
    <property type="molecule type" value="Genomic_DNA"/>
</dbReference>
<reference evidence="2" key="1">
    <citation type="submission" date="2022-12" db="EMBL/GenBank/DDBJ databases">
        <authorList>
            <person name="Webb A."/>
        </authorList>
    </citation>
    <scope>NUCLEOTIDE SEQUENCE</scope>
    <source>
        <strain evidence="2">Hp1</strain>
    </source>
</reference>
<keyword evidence="3" id="KW-1185">Reference proteome</keyword>
<evidence type="ECO:0000256" key="1">
    <source>
        <dbReference type="SAM" id="MobiDB-lite"/>
    </source>
</evidence>